<gene>
    <name evidence="2" type="ORF">C8D87_11454</name>
</gene>
<protein>
    <submittedName>
        <fullName evidence="2">Uncharacterized protein DUF3558</fullName>
    </submittedName>
</protein>
<accession>A0ABX9DWA9</accession>
<dbReference type="EMBL" id="QLTT01000014">
    <property type="protein sequence ID" value="RAS59442.1"/>
    <property type="molecule type" value="Genomic_DNA"/>
</dbReference>
<evidence type="ECO:0000256" key="1">
    <source>
        <dbReference type="SAM" id="SignalP"/>
    </source>
</evidence>
<evidence type="ECO:0000313" key="3">
    <source>
        <dbReference type="Proteomes" id="UP000248714"/>
    </source>
</evidence>
<sequence>MWQRLTLTGLFAVALLAGACTVDPRPDNPGGDQQAEQQVEAGVPQEYRAKALAHARDRQIDACGLHDPAAAEKATGDKGDELVPGSGGLHECDLRLHKGEFNSTWRFNVEAGALFDASSRKSAAPENLGGLDIFVTEHDTSCEIAKPIDDDYAVVIVANAPSGKDKPAKAPCQVLREYVTALAPTWKELPKRGSGRTTPEFTLTRLDPCSAAATAMDMFAEPFLETSNPVTCTARSMKPAPPQQRPKGVGRDEVTVTWVMDDDPSKLVRAGDDSAREVTIDGRKAVLNKGSNGCTTYIVWDPDVSVVADNRNPEDETLTQQIRVTTATCDNAEQIAQKIVAKVAGK</sequence>
<dbReference type="PROSITE" id="PS51257">
    <property type="entry name" value="PROKAR_LIPOPROTEIN"/>
    <property type="match status" value="1"/>
</dbReference>
<feature type="signal peptide" evidence="1">
    <location>
        <begin position="1"/>
        <end position="19"/>
    </location>
</feature>
<keyword evidence="3" id="KW-1185">Reference proteome</keyword>
<keyword evidence="1" id="KW-0732">Signal</keyword>
<feature type="chain" id="PRO_5047467686" evidence="1">
    <location>
        <begin position="20"/>
        <end position="346"/>
    </location>
</feature>
<comment type="caution">
    <text evidence="2">The sequence shown here is derived from an EMBL/GenBank/DDBJ whole genome shotgun (WGS) entry which is preliminary data.</text>
</comment>
<proteinExistence type="predicted"/>
<evidence type="ECO:0000313" key="2">
    <source>
        <dbReference type="EMBL" id="RAS59442.1"/>
    </source>
</evidence>
<dbReference type="Proteomes" id="UP000248714">
    <property type="component" value="Unassembled WGS sequence"/>
</dbReference>
<name>A0ABX9DWA9_9PSEU</name>
<reference evidence="2 3" key="1">
    <citation type="submission" date="2018-06" db="EMBL/GenBank/DDBJ databases">
        <title>Genomic Encyclopedia of Type Strains, Phase IV (KMG-IV): sequencing the most valuable type-strain genomes for metagenomic binning, comparative biology and taxonomic classification.</title>
        <authorList>
            <person name="Goeker M."/>
        </authorList>
    </citation>
    <scope>NUCLEOTIDE SEQUENCE [LARGE SCALE GENOMIC DNA]</scope>
    <source>
        <strain evidence="2 3">DSM 45479</strain>
    </source>
</reference>
<organism evidence="2 3">
    <name type="scientific">Lentzea atacamensis</name>
    <dbReference type="NCBI Taxonomy" id="531938"/>
    <lineage>
        <taxon>Bacteria</taxon>
        <taxon>Bacillati</taxon>
        <taxon>Actinomycetota</taxon>
        <taxon>Actinomycetes</taxon>
        <taxon>Pseudonocardiales</taxon>
        <taxon>Pseudonocardiaceae</taxon>
        <taxon>Lentzea</taxon>
    </lineage>
</organism>